<evidence type="ECO:0000256" key="1">
    <source>
        <dbReference type="SAM" id="Phobius"/>
    </source>
</evidence>
<protein>
    <submittedName>
        <fullName evidence="2">Uncharacterized protein</fullName>
    </submittedName>
</protein>
<feature type="transmembrane region" description="Helical" evidence="1">
    <location>
        <begin position="27"/>
        <end position="52"/>
    </location>
</feature>
<keyword evidence="3" id="KW-1185">Reference proteome</keyword>
<evidence type="ECO:0000313" key="3">
    <source>
        <dbReference type="Proteomes" id="UP000593577"/>
    </source>
</evidence>
<keyword evidence="1" id="KW-1133">Transmembrane helix</keyword>
<dbReference type="Proteomes" id="UP000593577">
    <property type="component" value="Unassembled WGS sequence"/>
</dbReference>
<gene>
    <name evidence="2" type="ORF">Goari_006230</name>
</gene>
<organism evidence="2 3">
    <name type="scientific">Gossypium aridum</name>
    <name type="common">American cotton</name>
    <name type="synonym">Erioxylum aridum</name>
    <dbReference type="NCBI Taxonomy" id="34290"/>
    <lineage>
        <taxon>Eukaryota</taxon>
        <taxon>Viridiplantae</taxon>
        <taxon>Streptophyta</taxon>
        <taxon>Embryophyta</taxon>
        <taxon>Tracheophyta</taxon>
        <taxon>Spermatophyta</taxon>
        <taxon>Magnoliopsida</taxon>
        <taxon>eudicotyledons</taxon>
        <taxon>Gunneridae</taxon>
        <taxon>Pentapetalae</taxon>
        <taxon>rosids</taxon>
        <taxon>malvids</taxon>
        <taxon>Malvales</taxon>
        <taxon>Malvaceae</taxon>
        <taxon>Malvoideae</taxon>
        <taxon>Gossypium</taxon>
    </lineage>
</organism>
<reference evidence="2 3" key="1">
    <citation type="journal article" date="2019" name="Genome Biol. Evol.">
        <title>Insights into the evolution of the New World diploid cottons (Gossypium, subgenus Houzingenia) based on genome sequencing.</title>
        <authorList>
            <person name="Grover C.E."/>
            <person name="Arick M.A. 2nd"/>
            <person name="Thrash A."/>
            <person name="Conover J.L."/>
            <person name="Sanders W.S."/>
            <person name="Peterson D.G."/>
            <person name="Frelichowski J.E."/>
            <person name="Scheffler J.A."/>
            <person name="Scheffler B.E."/>
            <person name="Wendel J.F."/>
        </authorList>
    </citation>
    <scope>NUCLEOTIDE SEQUENCE [LARGE SCALE GENOMIC DNA]</scope>
    <source>
        <strain evidence="2">185</strain>
        <tissue evidence="2">Leaf</tissue>
    </source>
</reference>
<comment type="caution">
    <text evidence="2">The sequence shown here is derived from an EMBL/GenBank/DDBJ whole genome shotgun (WGS) entry which is preliminary data.</text>
</comment>
<dbReference type="EMBL" id="JABFAA010000008">
    <property type="protein sequence ID" value="MBA0688443.1"/>
    <property type="molecule type" value="Genomic_DNA"/>
</dbReference>
<proteinExistence type="predicted"/>
<keyword evidence="1" id="KW-0812">Transmembrane</keyword>
<name>A0A7J8XMF5_GOSAI</name>
<keyword evidence="1" id="KW-0472">Membrane</keyword>
<dbReference type="AlphaFoldDB" id="A0A7J8XMF5"/>
<sequence length="62" mass="7001">MAVRTYLARVVEAMAVWMGTKLTMENYSLFFVGMVACLISIASATPGIATFYTKYVREYCFL</sequence>
<evidence type="ECO:0000313" key="2">
    <source>
        <dbReference type="EMBL" id="MBA0688443.1"/>
    </source>
</evidence>
<accession>A0A7J8XMF5</accession>